<dbReference type="SMART" id="SM00575">
    <property type="entry name" value="ZnF_PMZ"/>
    <property type="match status" value="1"/>
</dbReference>
<sequence>MVDKAAFENSFGFVLVKSDKERYVVKCQDKRCEWKLRAAKVLNTRFCFSIRTHHKMHTCSRASQSTVKKRKGTPDLVACLLHGDYPGSMETPNPGTIQKLVQTRFGVKISYSTALRGKNRHAYDLRGDPGESYKKLYCYLHMLEKVNEGTKTSVKLDEAGKFMYLFIALGATIEGFQCMRKVITVDATHLKNGYRGVLVFASAQDPNRHNYPLAFGVLDSENNDSWNWFFELLKSVIPDSSELVFMTDRNESLINAVAYVYPRAHHGYCVWHLSQNVKDHAFNVNKGVVSFYFREMSRHYTVAAFEAAYSSFEARFPSAAAYLVKTTNNRKETWARVHFPGVRYNLDTSNCVESLNSTFRPARRYALIPMLDAIIAQISKWFNEHRKEAAAGSEAHKLVPLVENLMHDMWKEAEKLHATELNSFELLYDVVAKKSDGTADPESKNYSVDLIRKSCSCRVFDFEKIPCVHALAAFMEFNTSNVDSSRYPMQLIELVSHYYLIEVWQLAYWRTIFLVPHESEWKVPEDVKAKKIIPLQPIPKKGRKRTKRLFGPGEYRRPRTANKRRKRQGIVWGA</sequence>
<dbReference type="PANTHER" id="PTHR31973:SF113">
    <property type="entry name" value="PROTEIN FAR1-RELATED SEQUENCE 5-LIKE"/>
    <property type="match status" value="1"/>
</dbReference>
<dbReference type="GO" id="GO:0008270">
    <property type="term" value="F:zinc ion binding"/>
    <property type="evidence" value="ECO:0007669"/>
    <property type="project" value="UniProtKB-KW"/>
</dbReference>
<feature type="region of interest" description="Disordered" evidence="5">
    <location>
        <begin position="550"/>
        <end position="574"/>
    </location>
</feature>
<gene>
    <name evidence="7" type="ORF">MERR_LOCUS10850</name>
</gene>
<keyword evidence="3" id="KW-0862">Zinc</keyword>
<keyword evidence="8" id="KW-1185">Reference proteome</keyword>
<dbReference type="AlphaFoldDB" id="A0A6D2IF16"/>
<dbReference type="InterPro" id="IPR006564">
    <property type="entry name" value="Znf_PMZ"/>
</dbReference>
<name>A0A6D2IF16_9BRAS</name>
<dbReference type="PROSITE" id="PS50966">
    <property type="entry name" value="ZF_SWIM"/>
    <property type="match status" value="1"/>
</dbReference>
<keyword evidence="1" id="KW-0479">Metal-binding</keyword>
<evidence type="ECO:0000313" key="8">
    <source>
        <dbReference type="Proteomes" id="UP000467841"/>
    </source>
</evidence>
<feature type="domain" description="SWIM-type" evidence="6">
    <location>
        <begin position="446"/>
        <end position="478"/>
    </location>
</feature>
<comment type="caution">
    <text evidence="7">The sequence shown here is derived from an EMBL/GenBank/DDBJ whole genome shotgun (WGS) entry which is preliminary data.</text>
</comment>
<reference evidence="7" key="1">
    <citation type="submission" date="2020-01" db="EMBL/GenBank/DDBJ databases">
        <authorList>
            <person name="Mishra B."/>
        </authorList>
    </citation>
    <scope>NUCLEOTIDE SEQUENCE [LARGE SCALE GENOMIC DNA]</scope>
</reference>
<dbReference type="PANTHER" id="PTHR31973">
    <property type="entry name" value="POLYPROTEIN, PUTATIVE-RELATED"/>
    <property type="match status" value="1"/>
</dbReference>
<evidence type="ECO:0000313" key="7">
    <source>
        <dbReference type="EMBL" id="CAA7023615.1"/>
    </source>
</evidence>
<evidence type="ECO:0000256" key="5">
    <source>
        <dbReference type="SAM" id="MobiDB-lite"/>
    </source>
</evidence>
<organism evidence="7 8">
    <name type="scientific">Microthlaspi erraticum</name>
    <dbReference type="NCBI Taxonomy" id="1685480"/>
    <lineage>
        <taxon>Eukaryota</taxon>
        <taxon>Viridiplantae</taxon>
        <taxon>Streptophyta</taxon>
        <taxon>Embryophyta</taxon>
        <taxon>Tracheophyta</taxon>
        <taxon>Spermatophyta</taxon>
        <taxon>Magnoliopsida</taxon>
        <taxon>eudicotyledons</taxon>
        <taxon>Gunneridae</taxon>
        <taxon>Pentapetalae</taxon>
        <taxon>rosids</taxon>
        <taxon>malvids</taxon>
        <taxon>Brassicales</taxon>
        <taxon>Brassicaceae</taxon>
        <taxon>Coluteocarpeae</taxon>
        <taxon>Microthlaspi</taxon>
    </lineage>
</organism>
<dbReference type="OrthoDB" id="4327540at2759"/>
<keyword evidence="2 4" id="KW-0863">Zinc-finger</keyword>
<evidence type="ECO:0000256" key="4">
    <source>
        <dbReference type="PROSITE-ProRule" id="PRU00325"/>
    </source>
</evidence>
<proteinExistence type="predicted"/>
<evidence type="ECO:0000256" key="2">
    <source>
        <dbReference type="ARBA" id="ARBA00022771"/>
    </source>
</evidence>
<evidence type="ECO:0000256" key="3">
    <source>
        <dbReference type="ARBA" id="ARBA00022833"/>
    </source>
</evidence>
<evidence type="ECO:0000259" key="6">
    <source>
        <dbReference type="PROSITE" id="PS50966"/>
    </source>
</evidence>
<evidence type="ECO:0000256" key="1">
    <source>
        <dbReference type="ARBA" id="ARBA00022723"/>
    </source>
</evidence>
<dbReference type="Proteomes" id="UP000467841">
    <property type="component" value="Unassembled WGS sequence"/>
</dbReference>
<dbReference type="InterPro" id="IPR007527">
    <property type="entry name" value="Znf_SWIM"/>
</dbReference>
<protein>
    <recommendedName>
        <fullName evidence="6">SWIM-type domain-containing protein</fullName>
    </recommendedName>
</protein>
<dbReference type="Pfam" id="PF03108">
    <property type="entry name" value="DBD_Tnp_Mut"/>
    <property type="match status" value="1"/>
</dbReference>
<dbReference type="EMBL" id="CACVBM020000799">
    <property type="protein sequence ID" value="CAA7023615.1"/>
    <property type="molecule type" value="Genomic_DNA"/>
</dbReference>
<accession>A0A6D2IF16</accession>
<dbReference type="InterPro" id="IPR018289">
    <property type="entry name" value="MULE_transposase_dom"/>
</dbReference>
<dbReference type="Pfam" id="PF04434">
    <property type="entry name" value="SWIM"/>
    <property type="match status" value="1"/>
</dbReference>
<dbReference type="InterPro" id="IPR004332">
    <property type="entry name" value="Transposase_MuDR"/>
</dbReference>
<dbReference type="Pfam" id="PF10551">
    <property type="entry name" value="MULE"/>
    <property type="match status" value="1"/>
</dbReference>
<feature type="compositionally biased region" description="Basic residues" evidence="5">
    <location>
        <begin position="558"/>
        <end position="568"/>
    </location>
</feature>